<evidence type="ECO:0000256" key="5">
    <source>
        <dbReference type="SAM" id="Phobius"/>
    </source>
</evidence>
<dbReference type="Proteomes" id="UP001143330">
    <property type="component" value="Unassembled WGS sequence"/>
</dbReference>
<evidence type="ECO:0000256" key="2">
    <source>
        <dbReference type="ARBA" id="ARBA00022692"/>
    </source>
</evidence>
<feature type="transmembrane region" description="Helical" evidence="5">
    <location>
        <begin position="116"/>
        <end position="142"/>
    </location>
</feature>
<reference evidence="6" key="1">
    <citation type="journal article" date="2014" name="Int. J. Syst. Evol. Microbiol.">
        <title>Complete genome sequence of Corynebacterium casei LMG S-19264T (=DSM 44701T), isolated from a smear-ripened cheese.</title>
        <authorList>
            <consortium name="US DOE Joint Genome Institute (JGI-PGF)"/>
            <person name="Walter F."/>
            <person name="Albersmeier A."/>
            <person name="Kalinowski J."/>
            <person name="Ruckert C."/>
        </authorList>
    </citation>
    <scope>NUCLEOTIDE SEQUENCE</scope>
    <source>
        <strain evidence="6">VKM B-2789</strain>
    </source>
</reference>
<reference evidence="6" key="2">
    <citation type="submission" date="2023-01" db="EMBL/GenBank/DDBJ databases">
        <authorList>
            <person name="Sun Q."/>
            <person name="Evtushenko L."/>
        </authorList>
    </citation>
    <scope>NUCLEOTIDE SEQUENCE</scope>
    <source>
        <strain evidence="6">VKM B-2789</strain>
    </source>
</reference>
<keyword evidence="7" id="KW-1185">Reference proteome</keyword>
<comment type="subcellular location">
    <subcellularLocation>
        <location evidence="1">Membrane</location>
        <topology evidence="1">Multi-pass membrane protein</topology>
    </subcellularLocation>
</comment>
<keyword evidence="3 5" id="KW-1133">Transmembrane helix</keyword>
<accession>A0A9W6K1S9</accession>
<dbReference type="Pfam" id="PF04140">
    <property type="entry name" value="ICMT"/>
    <property type="match status" value="1"/>
</dbReference>
<comment type="caution">
    <text evidence="6">The sequence shown here is derived from an EMBL/GenBank/DDBJ whole genome shotgun (WGS) entry which is preliminary data.</text>
</comment>
<evidence type="ECO:0000313" key="6">
    <source>
        <dbReference type="EMBL" id="GLK85924.1"/>
    </source>
</evidence>
<feature type="transmembrane region" description="Helical" evidence="5">
    <location>
        <begin position="40"/>
        <end position="59"/>
    </location>
</feature>
<dbReference type="EMBL" id="BSFM01000017">
    <property type="protein sequence ID" value="GLK85924.1"/>
    <property type="molecule type" value="Genomic_DNA"/>
</dbReference>
<sequence length="167" mass="18377">MEALLILSLVTAQRLSELVLSNYNTTRLLSQGAQEAAAEHYPYMVALHALWLAGLWWLAPGRPVSLVLLVVYVLLQVLRGWVLASLGRRWTTRIIVLPHASLVQRGPYRFLSHPNYVVVAAEIAVLPLVFGLVGYALVFSVLNAIMLYVRIRAENAALGIGTCSVST</sequence>
<evidence type="ECO:0000256" key="3">
    <source>
        <dbReference type="ARBA" id="ARBA00022989"/>
    </source>
</evidence>
<dbReference type="RefSeq" id="WP_213359775.1">
    <property type="nucleotide sequence ID" value="NZ_BSFM01000017.1"/>
</dbReference>
<evidence type="ECO:0000256" key="4">
    <source>
        <dbReference type="ARBA" id="ARBA00023136"/>
    </source>
</evidence>
<organism evidence="6 7">
    <name type="scientific">Ancylobacter defluvii</name>
    <dbReference type="NCBI Taxonomy" id="1282440"/>
    <lineage>
        <taxon>Bacteria</taxon>
        <taxon>Pseudomonadati</taxon>
        <taxon>Pseudomonadota</taxon>
        <taxon>Alphaproteobacteria</taxon>
        <taxon>Hyphomicrobiales</taxon>
        <taxon>Xanthobacteraceae</taxon>
        <taxon>Ancylobacter</taxon>
    </lineage>
</organism>
<gene>
    <name evidence="6" type="ORF">GCM10017653_39940</name>
</gene>
<name>A0A9W6K1S9_9HYPH</name>
<evidence type="ECO:0000313" key="7">
    <source>
        <dbReference type="Proteomes" id="UP001143330"/>
    </source>
</evidence>
<dbReference type="InterPro" id="IPR007269">
    <property type="entry name" value="ICMT_MeTrfase"/>
</dbReference>
<proteinExistence type="predicted"/>
<dbReference type="AlphaFoldDB" id="A0A9W6K1S9"/>
<keyword evidence="4 5" id="KW-0472">Membrane</keyword>
<evidence type="ECO:0000256" key="1">
    <source>
        <dbReference type="ARBA" id="ARBA00004141"/>
    </source>
</evidence>
<dbReference type="GO" id="GO:0016020">
    <property type="term" value="C:membrane"/>
    <property type="evidence" value="ECO:0007669"/>
    <property type="project" value="UniProtKB-SubCell"/>
</dbReference>
<dbReference type="GO" id="GO:0004671">
    <property type="term" value="F:protein C-terminal S-isoprenylcysteine carboxyl O-methyltransferase activity"/>
    <property type="evidence" value="ECO:0007669"/>
    <property type="project" value="InterPro"/>
</dbReference>
<protein>
    <submittedName>
        <fullName evidence="6">Membrane protein</fullName>
    </submittedName>
</protein>
<keyword evidence="2 5" id="KW-0812">Transmembrane</keyword>
<dbReference type="Gene3D" id="1.20.120.1630">
    <property type="match status" value="1"/>
</dbReference>
<feature type="transmembrane region" description="Helical" evidence="5">
    <location>
        <begin position="66"/>
        <end position="84"/>
    </location>
</feature>